<proteinExistence type="predicted"/>
<gene>
    <name evidence="1" type="ORF">S06H3_57946</name>
</gene>
<dbReference type="Gene3D" id="2.60.120.260">
    <property type="entry name" value="Galactose-binding domain-like"/>
    <property type="match status" value="1"/>
</dbReference>
<organism evidence="1">
    <name type="scientific">marine sediment metagenome</name>
    <dbReference type="NCBI Taxonomy" id="412755"/>
    <lineage>
        <taxon>unclassified sequences</taxon>
        <taxon>metagenomes</taxon>
        <taxon>ecological metagenomes</taxon>
    </lineage>
</organism>
<dbReference type="PROSITE" id="PS51257">
    <property type="entry name" value="PROKAR_LIPOPROTEIN"/>
    <property type="match status" value="1"/>
</dbReference>
<reference evidence="1" key="1">
    <citation type="journal article" date="2014" name="Front. Microbiol.">
        <title>High frequency of phylogenetically diverse reductive dehalogenase-homologous genes in deep subseafloor sedimentary metagenomes.</title>
        <authorList>
            <person name="Kawai M."/>
            <person name="Futagami T."/>
            <person name="Toyoda A."/>
            <person name="Takaki Y."/>
            <person name="Nishi S."/>
            <person name="Hori S."/>
            <person name="Arai W."/>
            <person name="Tsubouchi T."/>
            <person name="Morono Y."/>
            <person name="Uchiyama I."/>
            <person name="Ito T."/>
            <person name="Fujiyama A."/>
            <person name="Inagaki F."/>
            <person name="Takami H."/>
        </authorList>
    </citation>
    <scope>NUCLEOTIDE SEQUENCE</scope>
    <source>
        <strain evidence="1">Expedition CK06-06</strain>
    </source>
</reference>
<dbReference type="EMBL" id="BARV01037457">
    <property type="protein sequence ID" value="GAI51014.1"/>
    <property type="molecule type" value="Genomic_DNA"/>
</dbReference>
<comment type="caution">
    <text evidence="1">The sequence shown here is derived from an EMBL/GenBank/DDBJ whole genome shotgun (WGS) entry which is preliminary data.</text>
</comment>
<dbReference type="AlphaFoldDB" id="X1R5Y7"/>
<accession>X1R5Y7</accession>
<evidence type="ECO:0000313" key="1">
    <source>
        <dbReference type="EMBL" id="GAI51014.1"/>
    </source>
</evidence>
<feature type="non-terminal residue" evidence="1">
    <location>
        <position position="109"/>
    </location>
</feature>
<name>X1R5Y7_9ZZZZ</name>
<evidence type="ECO:0008006" key="2">
    <source>
        <dbReference type="Google" id="ProtNLM"/>
    </source>
</evidence>
<protein>
    <recommendedName>
        <fullName evidence="2">CBM-cenC domain-containing protein</fullName>
    </recommendedName>
</protein>
<sequence>MSRAILGLVIAALLACALCLAQEQPNLLVNPGFELDEDGDGCPDAWEHGRVGEGAYALDRAEKFEGEQSLRLEGTKAGVDRSDMDQIVPVTGGRRYRLSVAYRVGDYEA</sequence>